<evidence type="ECO:0000313" key="4">
    <source>
        <dbReference type="EMBL" id="GAB96973.1"/>
    </source>
</evidence>
<dbReference type="Gene3D" id="3.30.560.10">
    <property type="entry name" value="Glucose Oxidase, domain 3"/>
    <property type="match status" value="1"/>
</dbReference>
<comment type="caution">
    <text evidence="4">The sequence shown here is derived from an EMBL/GenBank/DDBJ whole genome shotgun (WGS) entry which is preliminary data.</text>
</comment>
<protein>
    <submittedName>
        <fullName evidence="4">Putative choline dehydrogenase</fullName>
    </submittedName>
</protein>
<accession>K6VL80</accession>
<dbReference type="GO" id="GO:0050660">
    <property type="term" value="F:flavin adenine dinucleotide binding"/>
    <property type="evidence" value="ECO:0007669"/>
    <property type="project" value="InterPro"/>
</dbReference>
<dbReference type="Proteomes" id="UP000008366">
    <property type="component" value="Unassembled WGS sequence"/>
</dbReference>
<evidence type="ECO:0000313" key="5">
    <source>
        <dbReference type="Proteomes" id="UP000008366"/>
    </source>
</evidence>
<dbReference type="PANTHER" id="PTHR11552:SF213">
    <property type="entry name" value="DEHYDROGENASE, PUTATIVE-RELATED"/>
    <property type="match status" value="1"/>
</dbReference>
<dbReference type="PROSITE" id="PS00624">
    <property type="entry name" value="GMC_OXRED_2"/>
    <property type="match status" value="1"/>
</dbReference>
<evidence type="ECO:0000256" key="1">
    <source>
        <dbReference type="ARBA" id="ARBA00010790"/>
    </source>
</evidence>
<dbReference type="RefSeq" id="WP_006593505.1">
    <property type="nucleotide sequence ID" value="NZ_BAHD01000053.1"/>
</dbReference>
<evidence type="ECO:0000259" key="3">
    <source>
        <dbReference type="PROSITE" id="PS00624"/>
    </source>
</evidence>
<dbReference type="EMBL" id="BAHD01000053">
    <property type="protein sequence ID" value="GAB96973.1"/>
    <property type="molecule type" value="Genomic_DNA"/>
</dbReference>
<dbReference type="PANTHER" id="PTHR11552">
    <property type="entry name" value="GLUCOSE-METHANOL-CHOLINE GMC OXIDOREDUCTASE"/>
    <property type="match status" value="1"/>
</dbReference>
<dbReference type="eggNOG" id="COG2303">
    <property type="taxonomic scope" value="Bacteria"/>
</dbReference>
<dbReference type="STRING" id="1184609.KILIM_053_00240"/>
<dbReference type="AlphaFoldDB" id="K6VL80"/>
<reference evidence="4 5" key="1">
    <citation type="submission" date="2012-08" db="EMBL/GenBank/DDBJ databases">
        <title>Whole genome shotgun sequence of Kineosphaera limosa NBRC 100340.</title>
        <authorList>
            <person name="Yoshida I."/>
            <person name="Isaki S."/>
            <person name="Hosoyama A."/>
            <person name="Tsuchikane K."/>
            <person name="Katsumata H."/>
            <person name="Ando Y."/>
            <person name="Ohji S."/>
            <person name="Hamada M."/>
            <person name="Tamura T."/>
            <person name="Yamazoe A."/>
            <person name="Yamazaki S."/>
            <person name="Fujita N."/>
        </authorList>
    </citation>
    <scope>NUCLEOTIDE SEQUENCE [LARGE SCALE GENOMIC DNA]</scope>
    <source>
        <strain evidence="4 5">NBRC 100340</strain>
    </source>
</reference>
<organism evidence="4 5">
    <name type="scientific">Kineosphaera limosa NBRC 100340</name>
    <dbReference type="NCBI Taxonomy" id="1184609"/>
    <lineage>
        <taxon>Bacteria</taxon>
        <taxon>Bacillati</taxon>
        <taxon>Actinomycetota</taxon>
        <taxon>Actinomycetes</taxon>
        <taxon>Micrococcales</taxon>
        <taxon>Dermatophilaceae</taxon>
        <taxon>Kineosphaera</taxon>
    </lineage>
</organism>
<dbReference type="Pfam" id="PF00732">
    <property type="entry name" value="GMC_oxred_N"/>
    <property type="match status" value="1"/>
</dbReference>
<name>K6VL80_9MICO</name>
<feature type="region of interest" description="Disordered" evidence="2">
    <location>
        <begin position="155"/>
        <end position="174"/>
    </location>
</feature>
<keyword evidence="5" id="KW-1185">Reference proteome</keyword>
<dbReference type="OrthoDB" id="9785276at2"/>
<dbReference type="InterPro" id="IPR007867">
    <property type="entry name" value="GMC_OxRtase_C"/>
</dbReference>
<feature type="domain" description="Glucose-methanol-choline oxidoreductase N-terminal" evidence="3">
    <location>
        <begin position="321"/>
        <end position="335"/>
    </location>
</feature>
<dbReference type="InterPro" id="IPR000172">
    <property type="entry name" value="GMC_OxRdtase_N"/>
</dbReference>
<dbReference type="SUPFAM" id="SSF51905">
    <property type="entry name" value="FAD/NAD(P)-binding domain"/>
    <property type="match status" value="1"/>
</dbReference>
<dbReference type="Gene3D" id="3.50.50.60">
    <property type="entry name" value="FAD/NAD(P)-binding domain"/>
    <property type="match status" value="1"/>
</dbReference>
<comment type="similarity">
    <text evidence="1">Belongs to the GMC oxidoreductase family.</text>
</comment>
<dbReference type="GO" id="GO:0016614">
    <property type="term" value="F:oxidoreductase activity, acting on CH-OH group of donors"/>
    <property type="evidence" value="ECO:0007669"/>
    <property type="project" value="InterPro"/>
</dbReference>
<proteinExistence type="inferred from homology"/>
<gene>
    <name evidence="4" type="ORF">KILIM_053_00240</name>
</gene>
<dbReference type="PIRSF" id="PIRSF000137">
    <property type="entry name" value="Alcohol_oxidase"/>
    <property type="match status" value="1"/>
</dbReference>
<evidence type="ECO:0000256" key="2">
    <source>
        <dbReference type="SAM" id="MobiDB-lite"/>
    </source>
</evidence>
<dbReference type="InterPro" id="IPR012132">
    <property type="entry name" value="GMC_OxRdtase"/>
</dbReference>
<dbReference type="SUPFAM" id="SSF54373">
    <property type="entry name" value="FAD-linked reductases, C-terminal domain"/>
    <property type="match status" value="1"/>
</dbReference>
<dbReference type="Pfam" id="PF05199">
    <property type="entry name" value="GMC_oxred_C"/>
    <property type="match status" value="1"/>
</dbReference>
<dbReference type="InterPro" id="IPR036188">
    <property type="entry name" value="FAD/NAD-bd_sf"/>
</dbReference>
<sequence length="623" mass="67537">MTETSSQDEQSYDFVIVGSGAGGGPLAANLALAGFSVAVLEAGSNHECGYYDIPVMQAYASEDDNMAWNFYVSHYDDPQRGARDSKWVADQGGIYYPRGSTLGGSTAISAMVHIGAQARDWDALADVTGDTSWSSANMRTIFERIENWEGVDAQPLPGDSLEQRDAKAHHGRSGWLRTTRANPALAGREPAFLDVINATEDTSRQLFWIPEDVSLPRDINAADTPSDYQGMSFIPVAAGGGSRNGSRERLLSAQQQAPERLTIIENALASRILFDGTRAVGIEYLEGPGLYRAAPKSQRSDAPSPTRSTVRARHEVIVAAGAFNTPQLLQLSGIGPREELDRLGIDVLVDAPGVGANLHDRYEVSVVMELDENFPIFEGSTLDLPAPGEPDDDLMTEWREDKGGPYSTNGSLAAMVARTSAADTEDTDVILFSLAAQFQGYYPNYSYDAKPHHNRLSMLVLKGWTKNRAGSVRLRSTDPRDVPDIRLRYFDEGSPGWESDLDGVVDGVEMARTLIGNIKGLTVNRELVPGPDVATRDQLRDWVQREAWGHHVCGTAKIGAANDPLAVLDGDLRVRGVEGLRVVDASVFPDIPGYFIASAVYMVSEKASDQLIAEYSPAAEARG</sequence>